<feature type="domain" description="Glycosyltransferase 2-like" evidence="12">
    <location>
        <begin position="49"/>
        <end position="172"/>
    </location>
</feature>
<evidence type="ECO:0000256" key="9">
    <source>
        <dbReference type="ARBA" id="ARBA00038120"/>
    </source>
</evidence>
<keyword evidence="14" id="KW-1185">Reference proteome</keyword>
<dbReference type="PANTHER" id="PTHR43646:SF2">
    <property type="entry name" value="GLYCOSYLTRANSFERASE 2-LIKE DOMAIN-CONTAINING PROTEIN"/>
    <property type="match status" value="1"/>
</dbReference>
<evidence type="ECO:0000259" key="12">
    <source>
        <dbReference type="Pfam" id="PF00535"/>
    </source>
</evidence>
<evidence type="ECO:0000256" key="7">
    <source>
        <dbReference type="ARBA" id="ARBA00037281"/>
    </source>
</evidence>
<dbReference type="Proteomes" id="UP001595637">
    <property type="component" value="Unassembled WGS sequence"/>
</dbReference>
<evidence type="ECO:0000256" key="8">
    <source>
        <dbReference type="ARBA" id="ARBA00037904"/>
    </source>
</evidence>
<comment type="function">
    <text evidence="7">Catalyzes the glycosylation of 4,4'-diaponeurosporenoate, i.e. the esterification of glucose at the C1'' position with the carboxyl group of 4,4'-diaponeurosporenic acid, to form glycosyl-4,4'-diaponeurosporenoate. This is a step in the biosynthesis of staphyloxanthin, an orange pigment present in most staphylococci strains.</text>
</comment>
<keyword evidence="2" id="KW-1003">Cell membrane</keyword>
<gene>
    <name evidence="13" type="ORF">ACFOEO_01040</name>
</gene>
<dbReference type="EMBL" id="JBHRVQ010000001">
    <property type="protein sequence ID" value="MFC3387193.1"/>
    <property type="molecule type" value="Genomic_DNA"/>
</dbReference>
<evidence type="ECO:0000256" key="2">
    <source>
        <dbReference type="ARBA" id="ARBA00022475"/>
    </source>
</evidence>
<keyword evidence="5" id="KW-0125">Carotenoid biosynthesis</keyword>
<dbReference type="InterPro" id="IPR001173">
    <property type="entry name" value="Glyco_trans_2-like"/>
</dbReference>
<comment type="subcellular location">
    <subcellularLocation>
        <location evidence="1">Cell membrane</location>
    </subcellularLocation>
</comment>
<protein>
    <recommendedName>
        <fullName evidence="10">4,4'-diaponeurosporenoate glycosyltransferase</fullName>
    </recommendedName>
</protein>
<keyword evidence="6 11" id="KW-0472">Membrane</keyword>
<name>A0ABV7N3Z4_9STAP</name>
<dbReference type="RefSeq" id="WP_380650773.1">
    <property type="nucleotide sequence ID" value="NZ_JBHRVQ010000001.1"/>
</dbReference>
<evidence type="ECO:0000256" key="10">
    <source>
        <dbReference type="ARBA" id="ARBA00040345"/>
    </source>
</evidence>
<evidence type="ECO:0000256" key="11">
    <source>
        <dbReference type="SAM" id="Phobius"/>
    </source>
</evidence>
<dbReference type="PANTHER" id="PTHR43646">
    <property type="entry name" value="GLYCOSYLTRANSFERASE"/>
    <property type="match status" value="1"/>
</dbReference>
<evidence type="ECO:0000256" key="6">
    <source>
        <dbReference type="ARBA" id="ARBA00023136"/>
    </source>
</evidence>
<feature type="transmembrane region" description="Helical" evidence="11">
    <location>
        <begin position="308"/>
        <end position="325"/>
    </location>
</feature>
<proteinExistence type="inferred from homology"/>
<sequence length="392" mass="45134">MQIEKEMENDMIWHLVWTIPTLICMISGWIVFARPQLIQKKTDQGRCVTIIIPARDEAHNLPNLLRSIDKQQGLTVEVIVADDGSTDGTRDIAREFNAEVVAVPTGEWRGKSHACHHGSQYAQYDTFIFMDADTVLSDETSLMRIIAQYRHQKNSGVLSVQPYHHTEKTYETFSALFNIVTVLGMNIFSLFKERGHTDSVFGPFLMTNRNDYRLTGGHRNARETIIEGMGIHQGYQDKGLPITLYMGYGVLHFRMYPEGLGSVVNGWKKHIAIGASNAQPWVMMMIMIWIGAGITLPIYIIATWFSSFGMIGLPLVLYLIYAIQFKWMCQRLIRLPWLLALFYPLYILFFFHVYGASFVRVHLFKKVEWKGREIDLKKNGRHFSDNRKDAED</sequence>
<organism evidence="13 14">
    <name type="scientific">Salinicoccus sesuvii</name>
    <dbReference type="NCBI Taxonomy" id="868281"/>
    <lineage>
        <taxon>Bacteria</taxon>
        <taxon>Bacillati</taxon>
        <taxon>Bacillota</taxon>
        <taxon>Bacilli</taxon>
        <taxon>Bacillales</taxon>
        <taxon>Staphylococcaceae</taxon>
        <taxon>Salinicoccus</taxon>
    </lineage>
</organism>
<feature type="transmembrane region" description="Helical" evidence="11">
    <location>
        <begin position="281"/>
        <end position="302"/>
    </location>
</feature>
<comment type="caution">
    <text evidence="13">The sequence shown here is derived from an EMBL/GenBank/DDBJ whole genome shotgun (WGS) entry which is preliminary data.</text>
</comment>
<feature type="transmembrane region" description="Helical" evidence="11">
    <location>
        <begin position="337"/>
        <end position="359"/>
    </location>
</feature>
<dbReference type="InterPro" id="IPR029044">
    <property type="entry name" value="Nucleotide-diphossugar_trans"/>
</dbReference>
<evidence type="ECO:0000256" key="4">
    <source>
        <dbReference type="ARBA" id="ARBA00022679"/>
    </source>
</evidence>
<keyword evidence="3" id="KW-0328">Glycosyltransferase</keyword>
<keyword evidence="11" id="KW-1133">Transmembrane helix</keyword>
<dbReference type="CDD" id="cd00761">
    <property type="entry name" value="Glyco_tranf_GTA_type"/>
    <property type="match status" value="1"/>
</dbReference>
<accession>A0ABV7N3Z4</accession>
<evidence type="ECO:0000256" key="3">
    <source>
        <dbReference type="ARBA" id="ARBA00022676"/>
    </source>
</evidence>
<keyword evidence="11" id="KW-0812">Transmembrane</keyword>
<dbReference type="Pfam" id="PF00535">
    <property type="entry name" value="Glycos_transf_2"/>
    <property type="match status" value="1"/>
</dbReference>
<evidence type="ECO:0000256" key="1">
    <source>
        <dbReference type="ARBA" id="ARBA00004236"/>
    </source>
</evidence>
<dbReference type="Gene3D" id="3.90.550.10">
    <property type="entry name" value="Spore Coat Polysaccharide Biosynthesis Protein SpsA, Chain A"/>
    <property type="match status" value="1"/>
</dbReference>
<evidence type="ECO:0000256" key="5">
    <source>
        <dbReference type="ARBA" id="ARBA00022746"/>
    </source>
</evidence>
<evidence type="ECO:0000313" key="13">
    <source>
        <dbReference type="EMBL" id="MFC3387193.1"/>
    </source>
</evidence>
<comment type="similarity">
    <text evidence="9">Belongs to the glycosyltransferase 2 family. CrtQ subfamily.</text>
</comment>
<dbReference type="SUPFAM" id="SSF53448">
    <property type="entry name" value="Nucleotide-diphospho-sugar transferases"/>
    <property type="match status" value="1"/>
</dbReference>
<comment type="pathway">
    <text evidence="8">Carotenoid biosynthesis; staphyloxanthin biosynthesis; staphyloxanthin from farnesyl diphosphate: step 4/5.</text>
</comment>
<feature type="transmembrane region" description="Helical" evidence="11">
    <location>
        <begin position="12"/>
        <end position="32"/>
    </location>
</feature>
<keyword evidence="4" id="KW-0808">Transferase</keyword>
<reference evidence="14" key="1">
    <citation type="journal article" date="2019" name="Int. J. Syst. Evol. Microbiol.">
        <title>The Global Catalogue of Microorganisms (GCM) 10K type strain sequencing project: providing services to taxonomists for standard genome sequencing and annotation.</title>
        <authorList>
            <consortium name="The Broad Institute Genomics Platform"/>
            <consortium name="The Broad Institute Genome Sequencing Center for Infectious Disease"/>
            <person name="Wu L."/>
            <person name="Ma J."/>
        </authorList>
    </citation>
    <scope>NUCLEOTIDE SEQUENCE [LARGE SCALE GENOMIC DNA]</scope>
    <source>
        <strain evidence="14">CCM 7756</strain>
    </source>
</reference>
<evidence type="ECO:0000313" key="14">
    <source>
        <dbReference type="Proteomes" id="UP001595637"/>
    </source>
</evidence>